<dbReference type="Gene3D" id="3.20.20.30">
    <property type="entry name" value="Luciferase-like domain"/>
    <property type="match status" value="1"/>
</dbReference>
<comment type="similarity">
    <text evidence="10">In the C-terminal section; belongs to the NRP synthetase family.</text>
</comment>
<dbReference type="SUPFAM" id="SSF52151">
    <property type="entry name" value="FabD/lysophospholipase-like"/>
    <property type="match status" value="1"/>
</dbReference>
<dbReference type="Gene3D" id="3.30.300.30">
    <property type="match status" value="1"/>
</dbReference>
<dbReference type="SMART" id="SM00827">
    <property type="entry name" value="PKS_AT"/>
    <property type="match status" value="1"/>
</dbReference>
<dbReference type="GO" id="GO:0004315">
    <property type="term" value="F:3-oxoacyl-[acyl-carrier-protein] synthase activity"/>
    <property type="evidence" value="ECO:0007669"/>
    <property type="project" value="InterPro"/>
</dbReference>
<dbReference type="InterPro" id="IPR014030">
    <property type="entry name" value="Ketoacyl_synth_N"/>
</dbReference>
<dbReference type="InterPro" id="IPR005814">
    <property type="entry name" value="Aminotrans_3"/>
</dbReference>
<dbReference type="Pfam" id="PF00550">
    <property type="entry name" value="PP-binding"/>
    <property type="match status" value="2"/>
</dbReference>
<evidence type="ECO:0000256" key="8">
    <source>
        <dbReference type="ARBA" id="ARBA00022898"/>
    </source>
</evidence>
<evidence type="ECO:0000256" key="2">
    <source>
        <dbReference type="ARBA" id="ARBA00001957"/>
    </source>
</evidence>
<dbReference type="InterPro" id="IPR014043">
    <property type="entry name" value="Acyl_transferase_dom"/>
</dbReference>
<dbReference type="Gene3D" id="3.40.640.10">
    <property type="entry name" value="Type I PLP-dependent aspartate aminotransferase-like (Major domain)"/>
    <property type="match status" value="1"/>
</dbReference>
<dbReference type="SUPFAM" id="SSF53383">
    <property type="entry name" value="PLP-dependent transferases"/>
    <property type="match status" value="1"/>
</dbReference>
<keyword evidence="8" id="KW-0663">Pyridoxal phosphate</keyword>
<dbReference type="GO" id="GO:0004312">
    <property type="term" value="F:fatty acid synthase activity"/>
    <property type="evidence" value="ECO:0007669"/>
    <property type="project" value="TreeGrafter"/>
</dbReference>
<dbReference type="InterPro" id="IPR018201">
    <property type="entry name" value="Ketoacyl_synth_AS"/>
</dbReference>
<dbReference type="GO" id="GO:0044550">
    <property type="term" value="P:secondary metabolite biosynthetic process"/>
    <property type="evidence" value="ECO:0007669"/>
    <property type="project" value="UniProtKB-ARBA"/>
</dbReference>
<dbReference type="FunFam" id="3.40.50.980:FF:000001">
    <property type="entry name" value="Non-ribosomal peptide synthetase"/>
    <property type="match status" value="1"/>
</dbReference>
<keyword evidence="7" id="KW-0808">Transferase</keyword>
<evidence type="ECO:0000256" key="9">
    <source>
        <dbReference type="ARBA" id="ARBA00023054"/>
    </source>
</evidence>
<feature type="compositionally biased region" description="Basic and acidic residues" evidence="12">
    <location>
        <begin position="1670"/>
        <end position="1681"/>
    </location>
</feature>
<evidence type="ECO:0000313" key="15">
    <source>
        <dbReference type="EMBL" id="ATB40010.1"/>
    </source>
</evidence>
<dbReference type="InterPro" id="IPR050091">
    <property type="entry name" value="PKS_NRPS_Biosynth_Enz"/>
</dbReference>
<dbReference type="InterPro" id="IPR020806">
    <property type="entry name" value="PKS_PP-bd"/>
</dbReference>
<dbReference type="Pfam" id="PF00109">
    <property type="entry name" value="ketoacyl-synt"/>
    <property type="match status" value="1"/>
</dbReference>
<dbReference type="Proteomes" id="UP000217257">
    <property type="component" value="Chromosome"/>
</dbReference>
<dbReference type="SUPFAM" id="SSF56801">
    <property type="entry name" value="Acetyl-CoA synthetase-like"/>
    <property type="match status" value="1"/>
</dbReference>
<evidence type="ECO:0000259" key="14">
    <source>
        <dbReference type="PROSITE" id="PS52004"/>
    </source>
</evidence>
<dbReference type="InterPro" id="IPR016039">
    <property type="entry name" value="Thiolase-like"/>
</dbReference>
<dbReference type="FunFam" id="3.40.50.12780:FF:000012">
    <property type="entry name" value="Non-ribosomal peptide synthetase"/>
    <property type="match status" value="1"/>
</dbReference>
<dbReference type="InterPro" id="IPR032821">
    <property type="entry name" value="PKS_assoc"/>
</dbReference>
<dbReference type="EMBL" id="CP022098">
    <property type="protein sequence ID" value="ATB40010.1"/>
    <property type="molecule type" value="Genomic_DNA"/>
</dbReference>
<dbReference type="PROSITE" id="PS00600">
    <property type="entry name" value="AA_TRANSFER_CLASS_3"/>
    <property type="match status" value="1"/>
</dbReference>
<dbReference type="SMART" id="SM00825">
    <property type="entry name" value="PKS_KS"/>
    <property type="match status" value="1"/>
</dbReference>
<comment type="cofactor">
    <cofactor evidence="1">
        <name>pyridoxal 5'-phosphate</name>
        <dbReference type="ChEBI" id="CHEBI:597326"/>
    </cofactor>
</comment>
<dbReference type="Pfam" id="PF00698">
    <property type="entry name" value="Acyl_transf_1"/>
    <property type="match status" value="1"/>
</dbReference>
<dbReference type="CDD" id="cd00833">
    <property type="entry name" value="PKS"/>
    <property type="match status" value="1"/>
</dbReference>
<dbReference type="PANTHER" id="PTHR43775">
    <property type="entry name" value="FATTY ACID SYNTHASE"/>
    <property type="match status" value="1"/>
</dbReference>
<dbReference type="InterPro" id="IPR001031">
    <property type="entry name" value="Thioesterase"/>
</dbReference>
<evidence type="ECO:0000256" key="3">
    <source>
        <dbReference type="ARBA" id="ARBA00004496"/>
    </source>
</evidence>
<dbReference type="NCBIfam" id="TIGR04020">
    <property type="entry name" value="seco_metab_LLM"/>
    <property type="match status" value="1"/>
</dbReference>
<dbReference type="SUPFAM" id="SSF53901">
    <property type="entry name" value="Thiolase-like"/>
    <property type="match status" value="1"/>
</dbReference>
<evidence type="ECO:0000256" key="4">
    <source>
        <dbReference type="ARBA" id="ARBA00022450"/>
    </source>
</evidence>
<dbReference type="InterPro" id="IPR029058">
    <property type="entry name" value="AB_hydrolase_fold"/>
</dbReference>
<accession>A0A250J8Y2</accession>
<dbReference type="Pfam" id="PF00975">
    <property type="entry name" value="Thioesterase"/>
    <property type="match status" value="1"/>
</dbReference>
<dbReference type="InterPro" id="IPR001242">
    <property type="entry name" value="Condensation_dom"/>
</dbReference>
<proteinExistence type="inferred from homology"/>
<dbReference type="GO" id="GO:0031177">
    <property type="term" value="F:phosphopantetheine binding"/>
    <property type="evidence" value="ECO:0007669"/>
    <property type="project" value="InterPro"/>
</dbReference>
<dbReference type="FunFam" id="3.40.47.10:FF:000019">
    <property type="entry name" value="Polyketide synthase type I"/>
    <property type="match status" value="1"/>
</dbReference>
<dbReference type="GO" id="GO:0005737">
    <property type="term" value="C:cytoplasm"/>
    <property type="evidence" value="ECO:0007669"/>
    <property type="project" value="UniProtKB-SubCell"/>
</dbReference>
<dbReference type="InterPro" id="IPR016035">
    <property type="entry name" value="Acyl_Trfase/lysoPLipase"/>
</dbReference>
<keyword evidence="9" id="KW-0175">Coiled coil</keyword>
<dbReference type="GO" id="GO:0006633">
    <property type="term" value="P:fatty acid biosynthetic process"/>
    <property type="evidence" value="ECO:0007669"/>
    <property type="project" value="InterPro"/>
</dbReference>
<protein>
    <submittedName>
        <fullName evidence="15">Hybrid non-ribosomal peptide synthase/polyketide synthase</fullName>
    </submittedName>
</protein>
<keyword evidence="5" id="KW-0963">Cytoplasm</keyword>
<feature type="region of interest" description="Disordered" evidence="12">
    <location>
        <begin position="1140"/>
        <end position="1168"/>
    </location>
</feature>
<dbReference type="InterPro" id="IPR025110">
    <property type="entry name" value="AMP-bd_C"/>
</dbReference>
<dbReference type="Gene3D" id="3.30.559.30">
    <property type="entry name" value="Nonribosomal peptide synthetase, condensation domain"/>
    <property type="match status" value="1"/>
</dbReference>
<dbReference type="SUPFAM" id="SSF52777">
    <property type="entry name" value="CoA-dependent acyltransferases"/>
    <property type="match status" value="2"/>
</dbReference>
<dbReference type="InterPro" id="IPR020841">
    <property type="entry name" value="PKS_Beta-ketoAc_synthase_dom"/>
</dbReference>
<dbReference type="Pfam" id="PF00202">
    <property type="entry name" value="Aminotran_3"/>
    <property type="match status" value="1"/>
</dbReference>
<dbReference type="InterPro" id="IPR020845">
    <property type="entry name" value="AMP-binding_CS"/>
</dbReference>
<dbReference type="FunFam" id="3.40.366.10:FF:000002">
    <property type="entry name" value="Probable polyketide synthase 2"/>
    <property type="match status" value="1"/>
</dbReference>
<dbReference type="Pfam" id="PF13193">
    <property type="entry name" value="AMP-binding_C"/>
    <property type="match status" value="1"/>
</dbReference>
<evidence type="ECO:0000256" key="10">
    <source>
        <dbReference type="ARBA" id="ARBA00029443"/>
    </source>
</evidence>
<evidence type="ECO:0000256" key="12">
    <source>
        <dbReference type="SAM" id="MobiDB-lite"/>
    </source>
</evidence>
<dbReference type="PROSITE" id="PS50075">
    <property type="entry name" value="CARRIER"/>
    <property type="match status" value="2"/>
</dbReference>
<dbReference type="FunFam" id="1.10.1200.10:FF:000005">
    <property type="entry name" value="Nonribosomal peptide synthetase 1"/>
    <property type="match status" value="1"/>
</dbReference>
<dbReference type="PROSITE" id="PS00455">
    <property type="entry name" value="AMP_BINDING"/>
    <property type="match status" value="1"/>
</dbReference>
<dbReference type="InterPro" id="IPR011251">
    <property type="entry name" value="Luciferase-like_dom"/>
</dbReference>
<dbReference type="SUPFAM" id="SSF53474">
    <property type="entry name" value="alpha/beta-Hydrolases"/>
    <property type="match status" value="1"/>
</dbReference>
<dbReference type="InterPro" id="IPR014031">
    <property type="entry name" value="Ketoacyl_synth_C"/>
</dbReference>
<dbReference type="Gene3D" id="3.30.70.3290">
    <property type="match status" value="1"/>
</dbReference>
<dbReference type="InterPro" id="IPR015422">
    <property type="entry name" value="PyrdxlP-dep_Trfase_small"/>
</dbReference>
<dbReference type="InterPro" id="IPR016036">
    <property type="entry name" value="Malonyl_transacylase_ACP-bd"/>
</dbReference>
<dbReference type="Gene3D" id="2.30.38.10">
    <property type="entry name" value="Luciferase, Domain 3"/>
    <property type="match status" value="1"/>
</dbReference>
<dbReference type="InterPro" id="IPR045851">
    <property type="entry name" value="AMP-bd_C_sf"/>
</dbReference>
<feature type="domain" description="Ketosynthase family 3 (KS3)" evidence="14">
    <location>
        <begin position="3"/>
        <end position="427"/>
    </location>
</feature>
<feature type="compositionally biased region" description="Pro residues" evidence="12">
    <location>
        <begin position="1140"/>
        <end position="1152"/>
    </location>
</feature>
<dbReference type="PROSITE" id="PS00606">
    <property type="entry name" value="KS3_1"/>
    <property type="match status" value="1"/>
</dbReference>
<feature type="region of interest" description="Disordered" evidence="12">
    <location>
        <begin position="1609"/>
        <end position="1701"/>
    </location>
</feature>
<comment type="subcellular location">
    <subcellularLocation>
        <location evidence="3">Cytoplasm</location>
    </subcellularLocation>
</comment>
<dbReference type="NCBIfam" id="TIGR01733">
    <property type="entry name" value="AA-adenyl-dom"/>
    <property type="match status" value="1"/>
</dbReference>
<dbReference type="SUPFAM" id="SSF55048">
    <property type="entry name" value="Probable ACP-binding domain of malonyl-CoA ACP transacylase"/>
    <property type="match status" value="1"/>
</dbReference>
<dbReference type="FunFam" id="2.30.38.10:FF:000001">
    <property type="entry name" value="Non-ribosomal peptide synthetase PvdI"/>
    <property type="match status" value="1"/>
</dbReference>
<dbReference type="Pfam" id="PF02801">
    <property type="entry name" value="Ketoacyl-synt_C"/>
    <property type="match status" value="1"/>
</dbReference>
<evidence type="ECO:0000313" key="16">
    <source>
        <dbReference type="Proteomes" id="UP000217257"/>
    </source>
</evidence>
<dbReference type="InterPro" id="IPR036736">
    <property type="entry name" value="ACP-like_sf"/>
</dbReference>
<keyword evidence="4" id="KW-0596">Phosphopantetheine</keyword>
<dbReference type="Pfam" id="PF00296">
    <property type="entry name" value="Bac_luciferase"/>
    <property type="match status" value="1"/>
</dbReference>
<dbReference type="SUPFAM" id="SSF51679">
    <property type="entry name" value="Bacterial luciferase-like"/>
    <property type="match status" value="1"/>
</dbReference>
<dbReference type="InterPro" id="IPR036661">
    <property type="entry name" value="Luciferase-like_sf"/>
</dbReference>
<comment type="cofactor">
    <cofactor evidence="2">
        <name>pantetheine 4'-phosphate</name>
        <dbReference type="ChEBI" id="CHEBI:47942"/>
    </cofactor>
</comment>
<dbReference type="Gene3D" id="3.90.1150.10">
    <property type="entry name" value="Aspartate Aminotransferase, domain 1"/>
    <property type="match status" value="1"/>
</dbReference>
<dbReference type="SUPFAM" id="SSF47336">
    <property type="entry name" value="ACP-like"/>
    <property type="match status" value="2"/>
</dbReference>
<sequence>MNREPIAIIGLGCRFPGARDSRAFWKLLRDGVDAITPVPPGRWDIDSFYDPDPSAEGKMSTRWGGFVEQVDQFDPQFFGIAPREVTTMDPQQRLLLEVTWEALEDAGLIPERLAGSRTGVFVGMSSYDYYTLLSQDSRNIDAHIGTGNTNCIAANRISYLFDFQGPSLVVDTACSSSLVAVHLACKSLWSGDATLAVAGGVQLVLSPWVTVGYSKSGFMAADGRCKAFDAAANGYVRSEGSGIIVLKPLSKALEDGDSIYALIRGSAVNQDGRSNGLTAPNPAAQEAVLRAAYADAGVPPSRVQYVEAHGTGTKLGDPIEVKSLAAVVGADRPEGNVCALGSVKTNIGHLEAAAGIAGLIKVALSLKHRQIPPSLHFKVPNPYIRFDKIPLRVQQELKPWPERPEPALAGVSSFGFGGTNAHLVLEGAPPVAPPEDEGGERPRHVLALGAKSPSALRELARRYQAYVEEQPEVALGDLCFSANTRCPPFAHQLTVVAASPQELRERLASFAHEQATAGVTYAQLNRRKRPKVAFLFTGQGAQYTGMGRELYETQPTFRDALDRCAKILRPLLGRSLLEVLYPEPGKASPLDETAFTQPALFALEYALARLWMSWGVEPAAVLGHSVGEFVAACVAGVFRLEDALRLIAERGKLMQALPSGGAMAAILAPEPRVAAAIERYAGALDIAAINGPESIVVSGKKEALDAVITAFEAEGVRCQRLRVSHAFHSPLMEPMLDGLERVAGTIRHQAPKLPFISNVTGEALASGQLLDGAYWRRHTRAPVRFLEGIRALHAQGCELFLEIGPKPILTHLGARCLPEVQAGWLPSLAENRNDWVVMLDALCALRAGGVELDWKGFDRDYPRKRVSLPHYPFERKRYWFKEGATEVSEKAAAATVSRPQPAEAAKPKRLEAITVAVRKMVADLLKASPSEIDPQASFLEMGADSISLIDAIRLIDANYKLKLSVRQLFEELTSIEALAAHIERHLPPEESAPVAAPEAAPPPAPVRSPVPVLAAAEPRRDEIAPTACSISQARASNLVKAPPTGNGVPFQQPVFQQPVLAAQPPPPAPVAPVRHAPPALPESSLERLFAQQLEIVSKQLDLLKDAGGTRVAPAPVAPPVEPEPRSIPPVSVAPAVAAPAPAPAPAVQPPRAPQAAATSPASVAVDSAEMNQRQQQYLRSFMERYARRTGGSKAWAQKHRPVLADNRALAGLRMPIKEICYPIVGSRYAGSRIWDVDGNEYVDIAMGFGVHLFGHGAPFIKRALMQQLELGHGVGPQPERAGQLAELFTELTGAERVTFCQSGTESVMTALRLARTATGRNRIVLFKGSFHGHYDGVLAQAQGGDGDAIPVALGISKNAVRDVVVLDYGEQSALDYLRQHAHELAAVLVEPVQSRRPELQPRAFLHEVRAITEASGTALIFDEIITGFRIHQGGAQAHFGVRADLATYGKVPGGGMPLAAVAGKRRFMDGIDGGQWNYGDPSYPEADRTFFAGTFNKPPLSLATAYAVLEHLKEQGPRLQEQLNERTAQLAAQLNAFFEQQRVPAQVVHFGSLFRFVLKGNLDLFFYHLVERGVYVWEGRTCFLSTAHTEADIAHILEAVRGSVEDLRQGGFLPELSPGTPGPGGGGGATRPPPRAVETPRPGAPAQVSSASAASPGTGAGKGSAQAREQVPEPRTEFWERRRSRSTSNRVAGANDSESKARRAERDLEFSLYFFGKYDAPFRDDKYDLLFDSARYADAHGFSAVWLPERHFHAFGGLSPNPAVVCSALARETKHLSLRAGSVVVPLHHPLRVVEEWSVVDNLSKGRVGLSFASGWHPDDFVYAPEAFGKHREMMFEGVETIRKLWRGESMRARGGGKNELDVRCFPAPMQRELPFWITVVNNPDTYVRAGQLGANVLTNLMGQTLEDLERNIALYRQALHDHGHDPDAGKVTVLMHTFVGEDLQTVRDAARGPFCDYLATHFALFQNLAKSQNLPVNLDQLTADDKQYMLSMAYDRYARTSALIGTPESCQEILDHIRSLGVDEVACFMDFGMEPKAVMASMPTLVALKERFRGDGGGAPGPSGPARGPSTTQLPAKSVESAVTTLELTESQQEFLVVAQMTADEDSMSGHQALALKLTGPLNPQALRTAVQSVIDRHEALRTTISAEGDRQIVHPSVKVELAFVDFSHVPEDAREREALRWLDEESETGFDLVHGPLFHAQVLELGERLHILSLVTHHIFCDGQSVAVIIAELAELYSAACEGVRRELPEPMQFRRFIELQQQQQAKTLAEHEAYWLQKFSGSLPVLQLPFDRPRPPIKTFAAARLTDTIGGELCQAVRKVGQRYGATPFMMLFAAYTCLLHRMSGQGDIIVGVPASGRTVEGSEGMVGHCANLLPVRTNVHGGLRFSEHLLAIKSALLDDYEHQAYRFATLLEKLRVPRDPSVSPIVTVAFNLDRPVPPPRMFELEVDWFPRPISFGVPELGLSIKELRGELSLEWDYNTDLFDAETIHRTMGHFRTLVEGLTAHPEQRLCDLPMLASEERQRFAEWNRTAAPSYGRATLPRLFEAQVRRTPDAPALTVAGETLSYGELNARANQLAHHLRSLGVGRESLVGICVERSVEMVVGLLGILKAGAAYVPLDPSFPAERLAHMVHHSRLSLLLTQERVAGRLPESGVRQVRFEAEHALLSRQPTGDLPDGVGTEELAYVMYTSGSTGIPKGIQITHGALTNLLESMREQLEPTARDVLLAVTTISFDIAALELYLPLIVGARLVVTDSETAADGEQLAQEMARVTPSLMQATPATWRMLIEAGWRGDPRLCILCGGEALRQELAEQLLERGGRVWNLYGPTETTIWSAAHRVGKVRGERREDASEPIGRPIANTQLRVLGPRLHQVPVGVTGELYIGGLGLARGYLAQPSLTAEKFVPDPFGDEPGARLYKTGDLARYLADGTIEFLGRTDYQVKIRGFRVELGAIEAALGQHPAVADVAVIAREIGPGDTRLFGYVVFRQGQSLPVEELHAFLKHKLPAYMIPASITAGTELPLTPNGKVDRKALAALDVGRAVSRVYVAPRNALETELVQIWEEVLGVKPVGVTDNFFHLGGNSLLGVRLMTRIRRHLGQEVPLALFIEDPTIVHLTQVIYQKSLGVPSVAEGQAAAGQGKTSIVKVRPEGKHHPLFFAAQLGGIYSSNVVVGLLDMARELDPDQPFYGLQAPALAPELAEAVSRGNPLSLDDWRYDRAHFDRVVLDCVEALRKVQPEGPYYLGGFCSGSLLVFEIARRLTEMRQEVARIVLLDPPIGGDAVPPGPSRYDAALADLVWFIGREIGWEAGWDLTALYAELEPLGADERWALALRKLKEAEAVPASTEAQDLRRLFDAKRLNEEIMSRILDSYEPPVSPHPVTILISDHTREDYTDDALKAALERVRRHITGSLDVHFVPGDHGSLFQSPNVAVLANHVNRCLAESRPRGA</sequence>
<dbReference type="InterPro" id="IPR009081">
    <property type="entry name" value="PP-bd_ACP"/>
</dbReference>
<evidence type="ECO:0000259" key="13">
    <source>
        <dbReference type="PROSITE" id="PS50075"/>
    </source>
</evidence>
<dbReference type="GO" id="GO:0071770">
    <property type="term" value="P:DIM/DIP cell wall layer assembly"/>
    <property type="evidence" value="ECO:0007669"/>
    <property type="project" value="TreeGrafter"/>
</dbReference>
<dbReference type="PROSITE" id="PS00012">
    <property type="entry name" value="PHOSPHOPANTETHEINE"/>
    <property type="match status" value="1"/>
</dbReference>
<evidence type="ECO:0000256" key="7">
    <source>
        <dbReference type="ARBA" id="ARBA00022679"/>
    </source>
</evidence>
<dbReference type="GO" id="GO:0030170">
    <property type="term" value="F:pyridoxal phosphate binding"/>
    <property type="evidence" value="ECO:0007669"/>
    <property type="project" value="InterPro"/>
</dbReference>
<dbReference type="KEGG" id="cfus:CYFUS_005458"/>
<dbReference type="Pfam" id="PF16197">
    <property type="entry name" value="KAsynt_C_assoc"/>
    <property type="match status" value="1"/>
</dbReference>
<dbReference type="RefSeq" id="WP_095987957.1">
    <property type="nucleotide sequence ID" value="NZ_CP022098.1"/>
</dbReference>
<evidence type="ECO:0000256" key="11">
    <source>
        <dbReference type="ARBA" id="ARBA00054155"/>
    </source>
</evidence>
<organism evidence="15 16">
    <name type="scientific">Cystobacter fuscus</name>
    <dbReference type="NCBI Taxonomy" id="43"/>
    <lineage>
        <taxon>Bacteria</taxon>
        <taxon>Pseudomonadati</taxon>
        <taxon>Myxococcota</taxon>
        <taxon>Myxococcia</taxon>
        <taxon>Myxococcales</taxon>
        <taxon>Cystobacterineae</taxon>
        <taxon>Archangiaceae</taxon>
        <taxon>Cystobacter</taxon>
    </lineage>
</organism>
<reference evidence="15 16" key="1">
    <citation type="submission" date="2017-06" db="EMBL/GenBank/DDBJ databases">
        <title>Sequencing and comparative analysis of myxobacterial genomes.</title>
        <authorList>
            <person name="Rupp O."/>
            <person name="Goesmann A."/>
            <person name="Sogaard-Andersen L."/>
        </authorList>
    </citation>
    <scope>NUCLEOTIDE SEQUENCE [LARGE SCALE GENOMIC DNA]</scope>
    <source>
        <strain evidence="15 16">DSM 52655</strain>
    </source>
</reference>
<dbReference type="CDD" id="cd19531">
    <property type="entry name" value="LCL_NRPS-like"/>
    <property type="match status" value="1"/>
</dbReference>
<dbReference type="Gene3D" id="3.40.47.10">
    <property type="match status" value="1"/>
</dbReference>
<dbReference type="Gene3D" id="3.40.50.1820">
    <property type="entry name" value="alpha/beta hydrolase"/>
    <property type="match status" value="1"/>
</dbReference>
<feature type="domain" description="Carrier" evidence="13">
    <location>
        <begin position="911"/>
        <end position="986"/>
    </location>
</feature>
<dbReference type="InterPro" id="IPR010071">
    <property type="entry name" value="AA_adenyl_dom"/>
</dbReference>
<dbReference type="GO" id="GO:0016705">
    <property type="term" value="F:oxidoreductase activity, acting on paired donors, with incorporation or reduction of molecular oxygen"/>
    <property type="evidence" value="ECO:0007669"/>
    <property type="project" value="InterPro"/>
</dbReference>
<dbReference type="GO" id="GO:0005886">
    <property type="term" value="C:plasma membrane"/>
    <property type="evidence" value="ECO:0007669"/>
    <property type="project" value="TreeGrafter"/>
</dbReference>
<dbReference type="Gene3D" id="3.40.50.980">
    <property type="match status" value="2"/>
</dbReference>
<evidence type="ECO:0000256" key="6">
    <source>
        <dbReference type="ARBA" id="ARBA00022553"/>
    </source>
</evidence>
<dbReference type="InterPro" id="IPR023213">
    <property type="entry name" value="CAT-like_dom_sf"/>
</dbReference>
<dbReference type="PROSITE" id="PS52004">
    <property type="entry name" value="KS3_2"/>
    <property type="match status" value="1"/>
</dbReference>
<dbReference type="SMART" id="SM01294">
    <property type="entry name" value="PKS_PP_betabranch"/>
    <property type="match status" value="1"/>
</dbReference>
<dbReference type="GO" id="GO:0008483">
    <property type="term" value="F:transaminase activity"/>
    <property type="evidence" value="ECO:0007669"/>
    <property type="project" value="InterPro"/>
</dbReference>
<dbReference type="Pfam" id="PF00501">
    <property type="entry name" value="AMP-binding"/>
    <property type="match status" value="1"/>
</dbReference>
<dbReference type="CDD" id="cd00610">
    <property type="entry name" value="OAT_like"/>
    <property type="match status" value="1"/>
</dbReference>
<dbReference type="Gene3D" id="1.10.1200.10">
    <property type="entry name" value="ACP-like"/>
    <property type="match status" value="2"/>
</dbReference>
<feature type="region of interest" description="Disordered" evidence="12">
    <location>
        <begin position="2053"/>
        <end position="2076"/>
    </location>
</feature>
<feature type="domain" description="Carrier" evidence="13">
    <location>
        <begin position="3051"/>
        <end position="3126"/>
    </location>
</feature>
<comment type="function">
    <text evidence="11">Involved in production of the polyketide antibiotic thailandamide.</text>
</comment>
<dbReference type="CDD" id="cd12116">
    <property type="entry name" value="A_NRPS_Ta1_like"/>
    <property type="match status" value="1"/>
</dbReference>
<dbReference type="Pfam" id="PF00668">
    <property type="entry name" value="Condensation"/>
    <property type="match status" value="1"/>
</dbReference>
<gene>
    <name evidence="15" type="ORF">CYFUS_005458</name>
</gene>
<keyword evidence="6" id="KW-0597">Phosphoprotein</keyword>
<dbReference type="SMART" id="SM00823">
    <property type="entry name" value="PKS_PP"/>
    <property type="match status" value="2"/>
</dbReference>
<dbReference type="InterPro" id="IPR049704">
    <property type="entry name" value="Aminotrans_3_PPA_site"/>
</dbReference>
<name>A0A250J8Y2_9BACT</name>
<evidence type="ECO:0000256" key="1">
    <source>
        <dbReference type="ARBA" id="ARBA00001933"/>
    </source>
</evidence>
<dbReference type="InterPro" id="IPR024011">
    <property type="entry name" value="Biosynth_lucif-like_mOase_dom"/>
</dbReference>
<dbReference type="PANTHER" id="PTHR43775:SF37">
    <property type="entry name" value="SI:DKEY-61P9.11"/>
    <property type="match status" value="1"/>
</dbReference>
<dbReference type="InterPro" id="IPR015421">
    <property type="entry name" value="PyrdxlP-dep_Trfase_major"/>
</dbReference>
<dbReference type="InterPro" id="IPR001227">
    <property type="entry name" value="Ac_transferase_dom_sf"/>
</dbReference>
<evidence type="ECO:0000256" key="5">
    <source>
        <dbReference type="ARBA" id="ARBA00022490"/>
    </source>
</evidence>
<dbReference type="InterPro" id="IPR015424">
    <property type="entry name" value="PyrdxlP-dep_Trfase"/>
</dbReference>
<dbReference type="Gene3D" id="3.30.559.10">
    <property type="entry name" value="Chloramphenicol acetyltransferase-like domain"/>
    <property type="match status" value="1"/>
</dbReference>
<dbReference type="InterPro" id="IPR006162">
    <property type="entry name" value="Ppantetheine_attach_site"/>
</dbReference>
<dbReference type="Gene3D" id="3.40.366.10">
    <property type="entry name" value="Malonyl-Coenzyme A Acyl Carrier Protein, domain 2"/>
    <property type="match status" value="1"/>
</dbReference>
<feature type="compositionally biased region" description="Low complexity" evidence="12">
    <location>
        <begin position="1153"/>
        <end position="1168"/>
    </location>
</feature>
<dbReference type="InterPro" id="IPR000873">
    <property type="entry name" value="AMP-dep_synth/lig_dom"/>
</dbReference>